<protein>
    <submittedName>
        <fullName evidence="1">Uncharacterized protein</fullName>
    </submittedName>
</protein>
<dbReference type="OrthoDB" id="660065at2"/>
<dbReference type="STRING" id="762903.Pedsa_3835"/>
<dbReference type="EMBL" id="CP002545">
    <property type="protein sequence ID" value="ADY54363.1"/>
    <property type="molecule type" value="Genomic_DNA"/>
</dbReference>
<evidence type="ECO:0000313" key="1">
    <source>
        <dbReference type="EMBL" id="ADY54363.1"/>
    </source>
</evidence>
<dbReference type="Proteomes" id="UP000000310">
    <property type="component" value="Chromosome"/>
</dbReference>
<dbReference type="PROSITE" id="PS51257">
    <property type="entry name" value="PROKAR_LIPOPROTEIN"/>
    <property type="match status" value="1"/>
</dbReference>
<name>F0S790_PSESL</name>
<keyword evidence="2" id="KW-1185">Reference proteome</keyword>
<accession>F0S790</accession>
<reference evidence="1 2" key="1">
    <citation type="journal article" date="2011" name="Stand. Genomic Sci.">
        <title>Complete genome sequence of the gliding, heparinolytic Pedobacter saltans type strain (113).</title>
        <authorList>
            <person name="Liolios K."/>
            <person name="Sikorski J."/>
            <person name="Lu M."/>
            <person name="Nolan M."/>
            <person name="Lapidus A."/>
            <person name="Lucas S."/>
            <person name="Hammon N."/>
            <person name="Deshpande S."/>
            <person name="Cheng J.F."/>
            <person name="Tapia R."/>
            <person name="Han C."/>
            <person name="Goodwin L."/>
            <person name="Pitluck S."/>
            <person name="Huntemann M."/>
            <person name="Ivanova N."/>
            <person name="Pagani I."/>
            <person name="Mavromatis K."/>
            <person name="Ovchinikova G."/>
            <person name="Pati A."/>
            <person name="Chen A."/>
            <person name="Palaniappan K."/>
            <person name="Land M."/>
            <person name="Hauser L."/>
            <person name="Brambilla E.M."/>
            <person name="Kotsyurbenko O."/>
            <person name="Rohde M."/>
            <person name="Tindall B.J."/>
            <person name="Abt B."/>
            <person name="Goker M."/>
            <person name="Detter J.C."/>
            <person name="Woyke T."/>
            <person name="Bristow J."/>
            <person name="Eisen J.A."/>
            <person name="Markowitz V."/>
            <person name="Hugenholtz P."/>
            <person name="Klenk H.P."/>
            <person name="Kyrpides N.C."/>
        </authorList>
    </citation>
    <scope>NUCLEOTIDE SEQUENCE [LARGE SCALE GENOMIC DNA]</scope>
    <source>
        <strain evidence="2">ATCC 51119 / DSM 12145 / JCM 21818 / LMG 10337 / NBRC 100064 / NCIMB 13643</strain>
    </source>
</reference>
<reference evidence="2" key="2">
    <citation type="submission" date="2011-02" db="EMBL/GenBank/DDBJ databases">
        <title>The complete genome of Pedobacter saltans DSM 12145.</title>
        <authorList>
            <consortium name="US DOE Joint Genome Institute (JGI-PGF)"/>
            <person name="Lucas S."/>
            <person name="Copeland A."/>
            <person name="Lapidus A."/>
            <person name="Bruce D."/>
            <person name="Goodwin L."/>
            <person name="Pitluck S."/>
            <person name="Kyrpides N."/>
            <person name="Mavromatis K."/>
            <person name="Pagani I."/>
            <person name="Ivanova N."/>
            <person name="Ovchinnikova G."/>
            <person name="Lu M."/>
            <person name="Detter J.C."/>
            <person name="Han C."/>
            <person name="Land M."/>
            <person name="Hauser L."/>
            <person name="Markowitz V."/>
            <person name="Cheng J.-F."/>
            <person name="Hugenholtz P."/>
            <person name="Woyke T."/>
            <person name="Wu D."/>
            <person name="Tindall B."/>
            <person name="Pomrenke H.G."/>
            <person name="Brambilla E."/>
            <person name="Klenk H.-P."/>
            <person name="Eisen J.A."/>
        </authorList>
    </citation>
    <scope>NUCLEOTIDE SEQUENCE [LARGE SCALE GENOMIC DNA]</scope>
    <source>
        <strain evidence="2">ATCC 51119 / DSM 12145 / JCM 21818 / LMG 10337 / NBRC 100064 / NCIMB 13643</strain>
    </source>
</reference>
<dbReference type="HOGENOM" id="CLU_1946974_0_0_10"/>
<gene>
    <name evidence="1" type="ordered locus">Pedsa_3835</name>
</gene>
<dbReference type="AlphaFoldDB" id="F0S790"/>
<dbReference type="eggNOG" id="ENOG503155E">
    <property type="taxonomic scope" value="Bacteria"/>
</dbReference>
<evidence type="ECO:0000313" key="2">
    <source>
        <dbReference type="Proteomes" id="UP000000310"/>
    </source>
</evidence>
<dbReference type="RefSeq" id="WP_013634843.1">
    <property type="nucleotide sequence ID" value="NC_015177.1"/>
</dbReference>
<dbReference type="KEGG" id="psn:Pedsa_3835"/>
<proteinExistence type="predicted"/>
<sequence>MRNTLVITFIYFLITSCSSKKESDNCIYEIDIPAIEISTESSGTVNEPIIFKVKLSFYNGCSDFKIFEEKKDGNIITVVTKGMNMGCICTDIAFTLKKDYTFIPKTAGTYTFKFKSSGDTYIQKQVILN</sequence>
<organism evidence="1 2">
    <name type="scientific">Pseudopedobacter saltans (strain ATCC 51119 / DSM 12145 / JCM 21818 / CCUG 39354 / LMG 10337 / NBRC 100064 / NCIMB 13643)</name>
    <name type="common">Pedobacter saltans</name>
    <dbReference type="NCBI Taxonomy" id="762903"/>
    <lineage>
        <taxon>Bacteria</taxon>
        <taxon>Pseudomonadati</taxon>
        <taxon>Bacteroidota</taxon>
        <taxon>Sphingobacteriia</taxon>
        <taxon>Sphingobacteriales</taxon>
        <taxon>Sphingobacteriaceae</taxon>
        <taxon>Pseudopedobacter</taxon>
    </lineage>
</organism>